<evidence type="ECO:0000313" key="5">
    <source>
        <dbReference type="Proteomes" id="UP000198666"/>
    </source>
</evidence>
<dbReference type="Proteomes" id="UP000198666">
    <property type="component" value="Unassembled WGS sequence"/>
</dbReference>
<keyword evidence="1 4" id="KW-0808">Transferase</keyword>
<dbReference type="OrthoDB" id="2594246at2"/>
<dbReference type="GO" id="GO:0016747">
    <property type="term" value="F:acyltransferase activity, transferring groups other than amino-acyl groups"/>
    <property type="evidence" value="ECO:0007669"/>
    <property type="project" value="InterPro"/>
</dbReference>
<protein>
    <submittedName>
        <fullName evidence="4">Acetyltransferase (GNAT) family protein</fullName>
    </submittedName>
</protein>
<gene>
    <name evidence="4" type="ORF">SAMN05421663_101631</name>
</gene>
<dbReference type="CDD" id="cd04301">
    <property type="entry name" value="NAT_SF"/>
    <property type="match status" value="1"/>
</dbReference>
<accession>A0A1G6JLR5</accession>
<keyword evidence="2" id="KW-0012">Acyltransferase</keyword>
<dbReference type="Gene3D" id="3.40.630.30">
    <property type="match status" value="1"/>
</dbReference>
<dbReference type="AlphaFoldDB" id="A0A1G6JLR5"/>
<organism evidence="4 5">
    <name type="scientific">Terribacillus halophilus</name>
    <dbReference type="NCBI Taxonomy" id="361279"/>
    <lineage>
        <taxon>Bacteria</taxon>
        <taxon>Bacillati</taxon>
        <taxon>Bacillota</taxon>
        <taxon>Bacilli</taxon>
        <taxon>Bacillales</taxon>
        <taxon>Bacillaceae</taxon>
        <taxon>Terribacillus</taxon>
    </lineage>
</organism>
<dbReference type="Pfam" id="PF00583">
    <property type="entry name" value="Acetyltransf_1"/>
    <property type="match status" value="1"/>
</dbReference>
<dbReference type="PANTHER" id="PTHR43877">
    <property type="entry name" value="AMINOALKYLPHOSPHONATE N-ACETYLTRANSFERASE-RELATED-RELATED"/>
    <property type="match status" value="1"/>
</dbReference>
<evidence type="ECO:0000256" key="1">
    <source>
        <dbReference type="ARBA" id="ARBA00022679"/>
    </source>
</evidence>
<dbReference type="SUPFAM" id="SSF55729">
    <property type="entry name" value="Acyl-CoA N-acyltransferases (Nat)"/>
    <property type="match status" value="1"/>
</dbReference>
<evidence type="ECO:0000313" key="4">
    <source>
        <dbReference type="EMBL" id="SDC19611.1"/>
    </source>
</evidence>
<dbReference type="RefSeq" id="WP_093725783.1">
    <property type="nucleotide sequence ID" value="NZ_FMZB01000001.1"/>
</dbReference>
<name>A0A1G6JLR5_9BACI</name>
<evidence type="ECO:0000256" key="2">
    <source>
        <dbReference type="ARBA" id="ARBA00023315"/>
    </source>
</evidence>
<keyword evidence="5" id="KW-1185">Reference proteome</keyword>
<dbReference type="EMBL" id="FMZB01000001">
    <property type="protein sequence ID" value="SDC19611.1"/>
    <property type="molecule type" value="Genomic_DNA"/>
</dbReference>
<reference evidence="5" key="1">
    <citation type="submission" date="2016-10" db="EMBL/GenBank/DDBJ databases">
        <authorList>
            <person name="Varghese N."/>
            <person name="Submissions S."/>
        </authorList>
    </citation>
    <scope>NUCLEOTIDE SEQUENCE [LARGE SCALE GENOMIC DNA]</scope>
    <source>
        <strain evidence="5">DSM 21620</strain>
    </source>
</reference>
<dbReference type="STRING" id="361279.SAMN05421663_101631"/>
<dbReference type="InterPro" id="IPR000182">
    <property type="entry name" value="GNAT_dom"/>
</dbReference>
<dbReference type="InterPro" id="IPR016181">
    <property type="entry name" value="Acyl_CoA_acyltransferase"/>
</dbReference>
<proteinExistence type="predicted"/>
<evidence type="ECO:0000259" key="3">
    <source>
        <dbReference type="PROSITE" id="PS51186"/>
    </source>
</evidence>
<dbReference type="InterPro" id="IPR050832">
    <property type="entry name" value="Bact_Acetyltransf"/>
</dbReference>
<feature type="domain" description="N-acetyltransferase" evidence="3">
    <location>
        <begin position="1"/>
        <end position="155"/>
    </location>
</feature>
<sequence length="155" mass="17810">MITFAEPKDAYEIHRVMLAAFEEYRYTAAPSSALDETAASIKSVLEDEKERALLYWHANKVIGALRFKEQDDALYFFRLSVRPEERGRKIARQLLSALADHAVSRGFNMLCCQVRLSVRRNMALYEQDGFSISDRKIVIKPDGAEIETVFMTKKL</sequence>
<dbReference type="PROSITE" id="PS51186">
    <property type="entry name" value="GNAT"/>
    <property type="match status" value="1"/>
</dbReference>